<dbReference type="KEGG" id="ppai:E1956_18150"/>
<dbReference type="CDD" id="cd07247">
    <property type="entry name" value="SgaA_N_like"/>
    <property type="match status" value="1"/>
</dbReference>
<organism evidence="2 3">
    <name type="scientific">Paraburkholderia pallida</name>
    <dbReference type="NCBI Taxonomy" id="2547399"/>
    <lineage>
        <taxon>Bacteria</taxon>
        <taxon>Pseudomonadati</taxon>
        <taxon>Pseudomonadota</taxon>
        <taxon>Betaproteobacteria</taxon>
        <taxon>Burkholderiales</taxon>
        <taxon>Burkholderiaceae</taxon>
        <taxon>Paraburkholderia</taxon>
    </lineage>
</organism>
<dbReference type="InterPro" id="IPR041581">
    <property type="entry name" value="Glyoxalase_6"/>
</dbReference>
<dbReference type="PROSITE" id="PS51819">
    <property type="entry name" value="VOC"/>
    <property type="match status" value="1"/>
</dbReference>
<sequence length="260" mass="28034">MILPTAQRLSLTSTWFIRPGCEAAADAALHALAAAVEREEPDTLVYLVHRPHAVGTTLQSLPPVDARSVLFFEIYRDAEAFQRHVSGPVFTSFVREHGELFVQSNGAPFTFVEFMVTLAGFVRPGEAGASPSPASSQAATANRHPGVMFEVIARDQAALTRFYTEVFGWQYALGASGFAYVPFALQTTPLLGGIGQTEPDTPGYAPGTHFYLRVDDLDAAIERAVRAGGKRLVDPTVVDGYTFAMVTDPEGNAIGLIKPF</sequence>
<dbReference type="InterPro" id="IPR037523">
    <property type="entry name" value="VOC_core"/>
</dbReference>
<protein>
    <submittedName>
        <fullName evidence="2">VOC family protein</fullName>
    </submittedName>
</protein>
<dbReference type="EMBL" id="CP038149">
    <property type="protein sequence ID" value="QBQ99142.1"/>
    <property type="molecule type" value="Genomic_DNA"/>
</dbReference>
<dbReference type="InterPro" id="IPR052164">
    <property type="entry name" value="Anthracycline_SecMetBiosynth"/>
</dbReference>
<dbReference type="PANTHER" id="PTHR33993">
    <property type="entry name" value="GLYOXALASE-RELATED"/>
    <property type="match status" value="1"/>
</dbReference>
<dbReference type="InterPro" id="IPR007138">
    <property type="entry name" value="ABM_dom"/>
</dbReference>
<dbReference type="AlphaFoldDB" id="A0A4V1AZG0"/>
<dbReference type="Proteomes" id="UP000295727">
    <property type="component" value="Chromosome 2"/>
</dbReference>
<keyword evidence="3" id="KW-1185">Reference proteome</keyword>
<proteinExistence type="predicted"/>
<name>A0A4V1AZG0_9BURK</name>
<dbReference type="Pfam" id="PF03992">
    <property type="entry name" value="ABM"/>
    <property type="match status" value="1"/>
</dbReference>
<evidence type="ECO:0000259" key="1">
    <source>
        <dbReference type="PROSITE" id="PS51819"/>
    </source>
</evidence>
<feature type="domain" description="VOC" evidence="1">
    <location>
        <begin position="145"/>
        <end position="259"/>
    </location>
</feature>
<dbReference type="SUPFAM" id="SSF54593">
    <property type="entry name" value="Glyoxalase/Bleomycin resistance protein/Dihydroxybiphenyl dioxygenase"/>
    <property type="match status" value="1"/>
</dbReference>
<dbReference type="Gene3D" id="3.10.180.10">
    <property type="entry name" value="2,3-Dihydroxybiphenyl 1,2-Dioxygenase, domain 1"/>
    <property type="match status" value="1"/>
</dbReference>
<dbReference type="Pfam" id="PF18029">
    <property type="entry name" value="Glyoxalase_6"/>
    <property type="match status" value="1"/>
</dbReference>
<reference evidence="2 3" key="1">
    <citation type="submission" date="2019-03" db="EMBL/GenBank/DDBJ databases">
        <title>Paraburkholderia sp. 7MH5, isolated from subtropical forest soil.</title>
        <authorList>
            <person name="Gao Z.-H."/>
            <person name="Qiu L.-H."/>
        </authorList>
    </citation>
    <scope>NUCLEOTIDE SEQUENCE [LARGE SCALE GENOMIC DNA]</scope>
    <source>
        <strain evidence="2 3">7MH5</strain>
    </source>
</reference>
<dbReference type="SUPFAM" id="SSF54909">
    <property type="entry name" value="Dimeric alpha+beta barrel"/>
    <property type="match status" value="1"/>
</dbReference>
<dbReference type="Gene3D" id="3.30.70.100">
    <property type="match status" value="1"/>
</dbReference>
<dbReference type="InterPro" id="IPR011008">
    <property type="entry name" value="Dimeric_a/b-barrel"/>
</dbReference>
<dbReference type="OrthoDB" id="9792323at2"/>
<dbReference type="RefSeq" id="WP_134751599.1">
    <property type="nucleotide sequence ID" value="NZ_CP038149.1"/>
</dbReference>
<evidence type="ECO:0000313" key="3">
    <source>
        <dbReference type="Proteomes" id="UP000295727"/>
    </source>
</evidence>
<evidence type="ECO:0000313" key="2">
    <source>
        <dbReference type="EMBL" id="QBQ99142.1"/>
    </source>
</evidence>
<gene>
    <name evidence="2" type="ORF">E1956_18150</name>
</gene>
<dbReference type="InterPro" id="IPR029068">
    <property type="entry name" value="Glyas_Bleomycin-R_OHBP_Dase"/>
</dbReference>
<accession>A0A4V1AZG0</accession>